<evidence type="ECO:0000259" key="2">
    <source>
        <dbReference type="PROSITE" id="PS50157"/>
    </source>
</evidence>
<dbReference type="STRING" id="1036808.A0A0C3AH69"/>
<dbReference type="Proteomes" id="UP000053989">
    <property type="component" value="Unassembled WGS sequence"/>
</dbReference>
<dbReference type="Gene3D" id="3.30.160.60">
    <property type="entry name" value="Classic Zinc Finger"/>
    <property type="match status" value="1"/>
</dbReference>
<dbReference type="InParanoid" id="A0A0C3AH69"/>
<accession>A0A0C3AH69</accession>
<evidence type="ECO:0000256" key="1">
    <source>
        <dbReference type="PROSITE-ProRule" id="PRU00042"/>
    </source>
</evidence>
<evidence type="ECO:0000313" key="3">
    <source>
        <dbReference type="EMBL" id="KIM64267.1"/>
    </source>
</evidence>
<name>A0A0C3AH69_9AGAM</name>
<keyword evidence="4" id="KW-1185">Reference proteome</keyword>
<evidence type="ECO:0000313" key="4">
    <source>
        <dbReference type="Proteomes" id="UP000053989"/>
    </source>
</evidence>
<dbReference type="HOGENOM" id="CLU_126337_0_0_1"/>
<organism evidence="3 4">
    <name type="scientific">Scleroderma citrinum Foug A</name>
    <dbReference type="NCBI Taxonomy" id="1036808"/>
    <lineage>
        <taxon>Eukaryota</taxon>
        <taxon>Fungi</taxon>
        <taxon>Dikarya</taxon>
        <taxon>Basidiomycota</taxon>
        <taxon>Agaricomycotina</taxon>
        <taxon>Agaricomycetes</taxon>
        <taxon>Agaricomycetidae</taxon>
        <taxon>Boletales</taxon>
        <taxon>Sclerodermatineae</taxon>
        <taxon>Sclerodermataceae</taxon>
        <taxon>Scleroderma</taxon>
    </lineage>
</organism>
<dbReference type="EMBL" id="KN822029">
    <property type="protein sequence ID" value="KIM64267.1"/>
    <property type="molecule type" value="Genomic_DNA"/>
</dbReference>
<keyword evidence="1" id="KW-0479">Metal-binding</keyword>
<dbReference type="AlphaFoldDB" id="A0A0C3AH69"/>
<dbReference type="PROSITE" id="PS00028">
    <property type="entry name" value="ZINC_FINGER_C2H2_1"/>
    <property type="match status" value="1"/>
</dbReference>
<protein>
    <recommendedName>
        <fullName evidence="2">C2H2-type domain-containing protein</fullName>
    </recommendedName>
</protein>
<dbReference type="PROSITE" id="PS50157">
    <property type="entry name" value="ZINC_FINGER_C2H2_2"/>
    <property type="match status" value="1"/>
</dbReference>
<proteinExistence type="predicted"/>
<dbReference type="SMART" id="SM00355">
    <property type="entry name" value="ZnF_C2H2"/>
    <property type="match status" value="2"/>
</dbReference>
<dbReference type="GO" id="GO:0008270">
    <property type="term" value="F:zinc ion binding"/>
    <property type="evidence" value="ECO:0007669"/>
    <property type="project" value="UniProtKB-KW"/>
</dbReference>
<keyword evidence="1" id="KW-0863">Zinc-finger</keyword>
<reference evidence="4" key="2">
    <citation type="submission" date="2015-01" db="EMBL/GenBank/DDBJ databases">
        <title>Evolutionary Origins and Diversification of the Mycorrhizal Mutualists.</title>
        <authorList>
            <consortium name="DOE Joint Genome Institute"/>
            <consortium name="Mycorrhizal Genomics Consortium"/>
            <person name="Kohler A."/>
            <person name="Kuo A."/>
            <person name="Nagy L.G."/>
            <person name="Floudas D."/>
            <person name="Copeland A."/>
            <person name="Barry K.W."/>
            <person name="Cichocki N."/>
            <person name="Veneault-Fourrey C."/>
            <person name="LaButti K."/>
            <person name="Lindquist E.A."/>
            <person name="Lipzen A."/>
            <person name="Lundell T."/>
            <person name="Morin E."/>
            <person name="Murat C."/>
            <person name="Riley R."/>
            <person name="Ohm R."/>
            <person name="Sun H."/>
            <person name="Tunlid A."/>
            <person name="Henrissat B."/>
            <person name="Grigoriev I.V."/>
            <person name="Hibbett D.S."/>
            <person name="Martin F."/>
        </authorList>
    </citation>
    <scope>NUCLEOTIDE SEQUENCE [LARGE SCALE GENOMIC DNA]</scope>
    <source>
        <strain evidence="4">Foug A</strain>
    </source>
</reference>
<dbReference type="OrthoDB" id="2647604at2759"/>
<feature type="domain" description="C2H2-type" evidence="2">
    <location>
        <begin position="95"/>
        <end position="121"/>
    </location>
</feature>
<reference evidence="3 4" key="1">
    <citation type="submission" date="2014-04" db="EMBL/GenBank/DDBJ databases">
        <authorList>
            <consortium name="DOE Joint Genome Institute"/>
            <person name="Kuo A."/>
            <person name="Kohler A."/>
            <person name="Nagy L.G."/>
            <person name="Floudas D."/>
            <person name="Copeland A."/>
            <person name="Barry K.W."/>
            <person name="Cichocki N."/>
            <person name="Veneault-Fourrey C."/>
            <person name="LaButti K."/>
            <person name="Lindquist E.A."/>
            <person name="Lipzen A."/>
            <person name="Lundell T."/>
            <person name="Morin E."/>
            <person name="Murat C."/>
            <person name="Sun H."/>
            <person name="Tunlid A."/>
            <person name="Henrissat B."/>
            <person name="Grigoriev I.V."/>
            <person name="Hibbett D.S."/>
            <person name="Martin F."/>
            <person name="Nordberg H.P."/>
            <person name="Cantor M.N."/>
            <person name="Hua S.X."/>
        </authorList>
    </citation>
    <scope>NUCLEOTIDE SEQUENCE [LARGE SCALE GENOMIC DNA]</scope>
    <source>
        <strain evidence="3 4">Foug A</strain>
    </source>
</reference>
<gene>
    <name evidence="3" type="ORF">SCLCIDRAFT_115761</name>
</gene>
<dbReference type="InterPro" id="IPR013087">
    <property type="entry name" value="Znf_C2H2_type"/>
</dbReference>
<keyword evidence="1" id="KW-0862">Zinc</keyword>
<sequence length="121" mass="14195">MAYPNGYNYSWTEQDIQQLVDNAAQQPHTCAWVVGNACCGLPVFRHMFPTHLRDYHGITGSDRTQFQCRWVGCGAVMNKESINRHVMEMHLQTRHTCPFCRENFSRRHTLNSHIRSKHYTQ</sequence>